<evidence type="ECO:0000256" key="4">
    <source>
        <dbReference type="ARBA" id="ARBA00022840"/>
    </source>
</evidence>
<evidence type="ECO:0000256" key="3">
    <source>
        <dbReference type="ARBA" id="ARBA00022821"/>
    </source>
</evidence>
<evidence type="ECO:0000313" key="7">
    <source>
        <dbReference type="EMBL" id="KAG5552235.1"/>
    </source>
</evidence>
<evidence type="ECO:0000313" key="8">
    <source>
        <dbReference type="Proteomes" id="UP000823749"/>
    </source>
</evidence>
<dbReference type="Proteomes" id="UP000823749">
    <property type="component" value="Chromosome 4"/>
</dbReference>
<dbReference type="SUPFAM" id="SSF52058">
    <property type="entry name" value="L domain-like"/>
    <property type="match status" value="1"/>
</dbReference>
<evidence type="ECO:0000259" key="6">
    <source>
        <dbReference type="SMART" id="SM00382"/>
    </source>
</evidence>
<dbReference type="InterPro" id="IPR032675">
    <property type="entry name" value="LRR_dom_sf"/>
</dbReference>
<dbReference type="SMART" id="SM00382">
    <property type="entry name" value="AAA"/>
    <property type="match status" value="1"/>
</dbReference>
<evidence type="ECO:0000256" key="5">
    <source>
        <dbReference type="SAM" id="Coils"/>
    </source>
</evidence>
<dbReference type="Gene3D" id="1.10.8.430">
    <property type="entry name" value="Helical domain of apoptotic protease-activating factors"/>
    <property type="match status" value="1"/>
</dbReference>
<feature type="domain" description="AAA+ ATPase" evidence="6">
    <location>
        <begin position="173"/>
        <end position="309"/>
    </location>
</feature>
<organism evidence="7 8">
    <name type="scientific">Rhododendron griersonianum</name>
    <dbReference type="NCBI Taxonomy" id="479676"/>
    <lineage>
        <taxon>Eukaryota</taxon>
        <taxon>Viridiplantae</taxon>
        <taxon>Streptophyta</taxon>
        <taxon>Embryophyta</taxon>
        <taxon>Tracheophyta</taxon>
        <taxon>Spermatophyta</taxon>
        <taxon>Magnoliopsida</taxon>
        <taxon>eudicotyledons</taxon>
        <taxon>Gunneridae</taxon>
        <taxon>Pentapetalae</taxon>
        <taxon>asterids</taxon>
        <taxon>Ericales</taxon>
        <taxon>Ericaceae</taxon>
        <taxon>Ericoideae</taxon>
        <taxon>Rhodoreae</taxon>
        <taxon>Rhododendron</taxon>
    </lineage>
</organism>
<dbReference type="GO" id="GO:0006952">
    <property type="term" value="P:defense response"/>
    <property type="evidence" value="ECO:0007669"/>
    <property type="project" value="UniProtKB-KW"/>
</dbReference>
<proteinExistence type="inferred from homology"/>
<dbReference type="GO" id="GO:0043531">
    <property type="term" value="F:ADP binding"/>
    <property type="evidence" value="ECO:0007669"/>
    <property type="project" value="InterPro"/>
</dbReference>
<dbReference type="SUPFAM" id="SSF52540">
    <property type="entry name" value="P-loop containing nucleoside triphosphate hydrolases"/>
    <property type="match status" value="1"/>
</dbReference>
<dbReference type="GO" id="GO:0005524">
    <property type="term" value="F:ATP binding"/>
    <property type="evidence" value="ECO:0007669"/>
    <property type="project" value="UniProtKB-KW"/>
</dbReference>
<name>A0AAV6KI75_9ERIC</name>
<keyword evidence="4" id="KW-0067">ATP-binding</keyword>
<gene>
    <name evidence="7" type="ORF">RHGRI_010350</name>
</gene>
<protein>
    <recommendedName>
        <fullName evidence="6">AAA+ ATPase domain-containing protein</fullName>
    </recommendedName>
</protein>
<dbReference type="InterPro" id="IPR050905">
    <property type="entry name" value="Plant_NBS-LRR"/>
</dbReference>
<dbReference type="InterPro" id="IPR042197">
    <property type="entry name" value="Apaf_helical"/>
</dbReference>
<dbReference type="Gene3D" id="3.40.50.300">
    <property type="entry name" value="P-loop containing nucleotide triphosphate hydrolases"/>
    <property type="match status" value="1"/>
</dbReference>
<dbReference type="Pfam" id="PF23247">
    <property type="entry name" value="LRR_RPS2"/>
    <property type="match status" value="2"/>
</dbReference>
<keyword evidence="3" id="KW-0611">Plant defense</keyword>
<reference evidence="7" key="1">
    <citation type="submission" date="2020-08" db="EMBL/GenBank/DDBJ databases">
        <title>Plant Genome Project.</title>
        <authorList>
            <person name="Zhang R.-G."/>
        </authorList>
    </citation>
    <scope>NUCLEOTIDE SEQUENCE</scope>
    <source>
        <strain evidence="7">WSP0</strain>
        <tissue evidence="7">Leaf</tissue>
    </source>
</reference>
<evidence type="ECO:0000256" key="1">
    <source>
        <dbReference type="ARBA" id="ARBA00008894"/>
    </source>
</evidence>
<dbReference type="PANTHER" id="PTHR33463:SF203">
    <property type="entry name" value="AAA+ ATPASE DOMAIN-CONTAINING PROTEIN"/>
    <property type="match status" value="1"/>
</dbReference>
<dbReference type="PANTHER" id="PTHR33463">
    <property type="entry name" value="NB-ARC DOMAIN-CONTAINING PROTEIN-RELATED"/>
    <property type="match status" value="1"/>
</dbReference>
<dbReference type="PRINTS" id="PR00364">
    <property type="entry name" value="DISEASERSIST"/>
</dbReference>
<keyword evidence="8" id="KW-1185">Reference proteome</keyword>
<comment type="similarity">
    <text evidence="1">Belongs to the disease resistance NB-LRR family.</text>
</comment>
<dbReference type="InterPro" id="IPR057135">
    <property type="entry name" value="At4g27190-like_LRR"/>
</dbReference>
<sequence>MALDCVLAIGGKIVEYLIDPIGRQFGYLIYYNTNLESLRNQVNMLKRKSDAVQLLVDEAKKKRKVIEPDVNEWLTSVDVANREANNILIEGPANEGGLNGRCQNLKSRHSHSRKAKKMVEKVAKLREDGNFTRVSHPAPPPGIESRPTDDIKCFESRSSILKEVMEALKEDGVNNIVGICGMGGVGKTTLAKQVAKKAKEEKIFDDVVMATVSQNVEVRKIQGEIADMLGLPFGQESESGRADVLRDHLKRRERILIILDDVWKKLELNGIGIPFGDAHKGCKILVTSRSEEVCNDMEAKKKVQVQVLPTEDAWNLFRETAEISEDNTNYQSIKREVANECGGLPIAILTVGRALNGKGESSWRSALAQLRKSIGENIRGVEENVFRLLEWSYSNLESEEARICFLLCSLFQEDYDIKVEDIVRCDEVLKEWPEEERRGNYGVISMRCTGMGWGLPDNLEFSRLQLLRLESDNSKFLIESPESLYQGMKELKVVALSRMEIPSLPPSLRCLANLQALSLSHCNLSHTDLSVIGGLMNLEILSFTGSNIKELPREIGNLTRLKLLDLLHCVETRIPHGVLTSLSKLEELYIGKSFTGWDVVEEGKDIILTNASIAELASLPNLVALDIDVPKIECLDVSRGVMEIRGLKMLLKITTNLQLDSIIGVGHGICDLNEHGFKHLSELRVVNCLDLECLINTIDDQPEKEAFCALETLELDDLPQLKHLWKGPTQLGCLRNLTQVDVGRCPKLGYYVFSLAIARNLVQLHALRARICSELEVIVSDGGGVHEIETAGGDEDIVFPKLVLLSLEDLPNFTGFCKGMNAIRMPQLKRLVLQYISKLNCLCPASRSNNDTTIQPLFNNKDALTSIEELHLNDMEDLREIWPGDLQAKLREIEVYRCDKLSNILFPSNLIECMEKLERLRVSSCESVEVAFDLGELNIGGEGNGNIAIEIFPCLDSLTLGELPKLRHVWANYPPRISQGFQNLTSLQVSRCGSLRILVSPFVARLLVNLKHLHISRCDTMEAIIDWEEEEVDDGICNS</sequence>
<dbReference type="AlphaFoldDB" id="A0AAV6KI75"/>
<dbReference type="InterPro" id="IPR027417">
    <property type="entry name" value="P-loop_NTPase"/>
</dbReference>
<dbReference type="Pfam" id="PF00931">
    <property type="entry name" value="NB-ARC"/>
    <property type="match status" value="1"/>
</dbReference>
<dbReference type="InterPro" id="IPR002182">
    <property type="entry name" value="NB-ARC"/>
</dbReference>
<dbReference type="EMBL" id="JACTNZ010000004">
    <property type="protein sequence ID" value="KAG5552235.1"/>
    <property type="molecule type" value="Genomic_DNA"/>
</dbReference>
<comment type="caution">
    <text evidence="7">The sequence shown here is derived from an EMBL/GenBank/DDBJ whole genome shotgun (WGS) entry which is preliminary data.</text>
</comment>
<dbReference type="InterPro" id="IPR003593">
    <property type="entry name" value="AAA+_ATPase"/>
</dbReference>
<dbReference type="FunFam" id="3.40.50.300:FF:001091">
    <property type="entry name" value="Probable disease resistance protein At1g61300"/>
    <property type="match status" value="1"/>
</dbReference>
<feature type="coiled-coil region" evidence="5">
    <location>
        <begin position="28"/>
        <end position="62"/>
    </location>
</feature>
<keyword evidence="5" id="KW-0175">Coiled coil</keyword>
<evidence type="ECO:0000256" key="2">
    <source>
        <dbReference type="ARBA" id="ARBA00022614"/>
    </source>
</evidence>
<keyword evidence="2" id="KW-0433">Leucine-rich repeat</keyword>
<dbReference type="SUPFAM" id="SSF52047">
    <property type="entry name" value="RNI-like"/>
    <property type="match status" value="1"/>
</dbReference>
<accession>A0AAV6KI75</accession>
<dbReference type="Gene3D" id="3.80.10.10">
    <property type="entry name" value="Ribonuclease Inhibitor"/>
    <property type="match status" value="3"/>
</dbReference>
<keyword evidence="4" id="KW-0547">Nucleotide-binding</keyword>